<evidence type="ECO:0000313" key="1">
    <source>
        <dbReference type="EMBL" id="KTR51869.1"/>
    </source>
</evidence>
<name>A0A147DQN5_9MICO</name>
<evidence type="ECO:0000313" key="2">
    <source>
        <dbReference type="Proteomes" id="UP000072763"/>
    </source>
</evidence>
<protein>
    <submittedName>
        <fullName evidence="1">Uncharacterized protein</fullName>
    </submittedName>
</protein>
<dbReference type="Proteomes" id="UP000072763">
    <property type="component" value="Unassembled WGS sequence"/>
</dbReference>
<reference evidence="1 2" key="1">
    <citation type="journal article" date="2016" name="Front. Microbiol.">
        <title>Genomic Resource of Rice Seed Associated Bacteria.</title>
        <authorList>
            <person name="Midha S."/>
            <person name="Bansal K."/>
            <person name="Sharma S."/>
            <person name="Kumar N."/>
            <person name="Patil P.P."/>
            <person name="Chaudhry V."/>
            <person name="Patil P.B."/>
        </authorList>
    </citation>
    <scope>NUCLEOTIDE SEQUENCE [LARGE SCALE GENOMIC DNA]</scope>
    <source>
        <strain evidence="1 2">NS359</strain>
    </source>
</reference>
<comment type="caution">
    <text evidence="1">The sequence shown here is derived from an EMBL/GenBank/DDBJ whole genome shotgun (WGS) entry which is preliminary data.</text>
</comment>
<sequence>MGASSTASGAQRPGWFAEGEYPLHDAFCQGFLVPLRESAETWNTDVTPDDTTVETMIDPLAVSIEVPGTTGSHTTLWVLCRHDGHRASSLRAWWGTTGVVDDGHGGPDEPVQLISDVGGRSAPDAAALAARWFEQQLMTDVYRRFPHRLLRTGGSAVPRR</sequence>
<dbReference type="AlphaFoldDB" id="A0A147DQN5"/>
<dbReference type="EMBL" id="LDRC01000042">
    <property type="protein sequence ID" value="KTR51869.1"/>
    <property type="molecule type" value="Genomic_DNA"/>
</dbReference>
<proteinExistence type="predicted"/>
<gene>
    <name evidence="1" type="ORF">NS359_08245</name>
</gene>
<dbReference type="PATRIC" id="fig|465820.4.peg.1813"/>
<accession>A0A147DQN5</accession>
<organism evidence="1 2">
    <name type="scientific">Curtobacterium oceanosedimentum</name>
    <dbReference type="NCBI Taxonomy" id="465820"/>
    <lineage>
        <taxon>Bacteria</taxon>
        <taxon>Bacillati</taxon>
        <taxon>Actinomycetota</taxon>
        <taxon>Actinomycetes</taxon>
        <taxon>Micrococcales</taxon>
        <taxon>Microbacteriaceae</taxon>
        <taxon>Curtobacterium</taxon>
    </lineage>
</organism>